<dbReference type="InterPro" id="IPR036771">
    <property type="entry name" value="ATPsynth_dsu/esu_N"/>
</dbReference>
<evidence type="ECO:0000256" key="7">
    <source>
        <dbReference type="ARBA" id="ARBA00023196"/>
    </source>
</evidence>
<name>A0A1W5LD22_9BACT</name>
<dbReference type="PANTHER" id="PTHR13822">
    <property type="entry name" value="ATP SYNTHASE DELTA/EPSILON CHAIN"/>
    <property type="match status" value="1"/>
</dbReference>
<dbReference type="NCBIfam" id="TIGR01216">
    <property type="entry name" value="ATP_synt_epsi"/>
    <property type="match status" value="1"/>
</dbReference>
<evidence type="ECO:0000313" key="14">
    <source>
        <dbReference type="Proteomes" id="UP000663088"/>
    </source>
</evidence>
<keyword evidence="6 9" id="KW-0472">Membrane</keyword>
<reference evidence="12" key="1">
    <citation type="submission" date="2016-01" db="EMBL/GenBank/DDBJ databases">
        <title>Hydrogen oxidation by a methanotroph.</title>
        <authorList>
            <person name="Stott M.B."/>
        </authorList>
    </citation>
    <scope>NUCLEOTIDE SEQUENCE</scope>
    <source>
        <strain evidence="12">RTK17.1</strain>
    </source>
</reference>
<comment type="subunit">
    <text evidence="9 10">F-type ATPases have 2 components, CF(1) - the catalytic core - and CF(0) - the membrane proton channel. CF(1) has five subunits: alpha(3), beta(3), gamma(1), delta(1), epsilon(1). CF(0) has three main subunits: a, b and c.</text>
</comment>
<dbReference type="GO" id="GO:0012505">
    <property type="term" value="C:endomembrane system"/>
    <property type="evidence" value="ECO:0007669"/>
    <property type="project" value="UniProtKB-SubCell"/>
</dbReference>
<keyword evidence="14" id="KW-1185">Reference proteome</keyword>
<dbReference type="Gene3D" id="2.60.15.10">
    <property type="entry name" value="F0F1 ATP synthase delta/epsilon subunit, N-terminal"/>
    <property type="match status" value="1"/>
</dbReference>
<comment type="function">
    <text evidence="1 9">Produces ATP from ADP in the presence of a proton gradient across the membrane.</text>
</comment>
<dbReference type="EMBL" id="KU509465">
    <property type="protein sequence ID" value="ANC58264.1"/>
    <property type="molecule type" value="Genomic_DNA"/>
</dbReference>
<evidence type="ECO:0000256" key="10">
    <source>
        <dbReference type="RuleBase" id="RU003656"/>
    </source>
</evidence>
<sequence>MSMTLQLVTPDGVTFSEEVEQVTLPGVDGEMGVYPNHEPLITQIVPGELSYTKNGGKKYYLAIGEGFVKITAKNVSILVDMALKEEEIEEKKVEEAIARAQAAIKQKLLGEEELAATQAMLLKSMAQLKVKRRRSGTGAPPVSPP</sequence>
<reference evidence="13 14" key="2">
    <citation type="submission" date="2020-12" db="EMBL/GenBank/DDBJ databases">
        <authorList>
            <person name="Awala S.I."/>
            <person name="Gwak J.-H."/>
            <person name="Kim S.-J."/>
            <person name="Rhee S.-K."/>
        </authorList>
    </citation>
    <scope>NUCLEOTIDE SEQUENCE [LARGE SCALE GENOMIC DNA]</scope>
    <source>
        <strain evidence="13 14">IT5</strain>
    </source>
</reference>
<dbReference type="CDD" id="cd12152">
    <property type="entry name" value="F1-ATPase_delta"/>
    <property type="match status" value="1"/>
</dbReference>
<dbReference type="EMBL" id="CP065956">
    <property type="protein sequence ID" value="QSR85940.1"/>
    <property type="molecule type" value="Genomic_DNA"/>
</dbReference>
<dbReference type="SUPFAM" id="SSF51344">
    <property type="entry name" value="Epsilon subunit of F1F0-ATP synthase N-terminal domain"/>
    <property type="match status" value="1"/>
</dbReference>
<gene>
    <name evidence="9 12" type="primary">atpC</name>
    <name evidence="13" type="ORF">EM20IM_05290</name>
</gene>
<evidence type="ECO:0000256" key="6">
    <source>
        <dbReference type="ARBA" id="ARBA00023136"/>
    </source>
</evidence>
<evidence type="ECO:0000313" key="13">
    <source>
        <dbReference type="EMBL" id="QSR85940.1"/>
    </source>
</evidence>
<evidence type="ECO:0000256" key="1">
    <source>
        <dbReference type="ARBA" id="ARBA00003543"/>
    </source>
</evidence>
<keyword evidence="8 9" id="KW-0066">ATP synthesis</keyword>
<dbReference type="GO" id="GO:0045259">
    <property type="term" value="C:proton-transporting ATP synthase complex"/>
    <property type="evidence" value="ECO:0007669"/>
    <property type="project" value="UniProtKB-KW"/>
</dbReference>
<keyword evidence="9" id="KW-1003">Cell membrane</keyword>
<evidence type="ECO:0000256" key="5">
    <source>
        <dbReference type="ARBA" id="ARBA00023065"/>
    </source>
</evidence>
<evidence type="ECO:0000256" key="4">
    <source>
        <dbReference type="ARBA" id="ARBA00022448"/>
    </source>
</evidence>
<dbReference type="GO" id="GO:0046933">
    <property type="term" value="F:proton-transporting ATP synthase activity, rotational mechanism"/>
    <property type="evidence" value="ECO:0007669"/>
    <property type="project" value="UniProtKB-UniRule"/>
</dbReference>
<comment type="subcellular location">
    <subcellularLocation>
        <location evidence="9">Cell membrane</location>
        <topology evidence="9">Peripheral membrane protein</topology>
    </subcellularLocation>
    <subcellularLocation>
        <location evidence="2">Endomembrane system</location>
        <topology evidence="2">Peripheral membrane protein</topology>
    </subcellularLocation>
</comment>
<dbReference type="Proteomes" id="UP000663088">
    <property type="component" value="Chromosome"/>
</dbReference>
<keyword evidence="9" id="KW-0375">Hydrogen ion transport</keyword>
<accession>A0A1W5LD22</accession>
<evidence type="ECO:0000256" key="3">
    <source>
        <dbReference type="ARBA" id="ARBA00005712"/>
    </source>
</evidence>
<comment type="similarity">
    <text evidence="3 9 10">Belongs to the ATPase epsilon chain family.</text>
</comment>
<evidence type="ECO:0000256" key="9">
    <source>
        <dbReference type="HAMAP-Rule" id="MF_00530"/>
    </source>
</evidence>
<dbReference type="PANTHER" id="PTHR13822:SF10">
    <property type="entry name" value="ATP SYNTHASE EPSILON CHAIN, CHLOROPLASTIC"/>
    <property type="match status" value="1"/>
</dbReference>
<protein>
    <recommendedName>
        <fullName evidence="9">ATP synthase epsilon chain</fullName>
    </recommendedName>
    <alternativeName>
        <fullName evidence="9">ATP synthase F1 sector epsilon subunit</fullName>
    </alternativeName>
    <alternativeName>
        <fullName evidence="9">F-ATPase epsilon subunit</fullName>
    </alternativeName>
</protein>
<organism evidence="12">
    <name type="scientific">Candidatus Methylacidiphilum infernorum</name>
    <dbReference type="NCBI Taxonomy" id="511746"/>
    <lineage>
        <taxon>Bacteria</taxon>
        <taxon>Pseudomonadati</taxon>
        <taxon>Verrucomicrobiota</taxon>
        <taxon>Methylacidiphilae</taxon>
        <taxon>Methylacidiphilales</taxon>
        <taxon>Methylacidiphilaceae</taxon>
        <taxon>Methylacidiphilum (ex Ratnadevi et al. 2023)</taxon>
    </lineage>
</organism>
<evidence type="ECO:0000256" key="2">
    <source>
        <dbReference type="ARBA" id="ARBA00004184"/>
    </source>
</evidence>
<keyword evidence="7 9" id="KW-0139">CF(1)</keyword>
<dbReference type="GO" id="GO:0005524">
    <property type="term" value="F:ATP binding"/>
    <property type="evidence" value="ECO:0007669"/>
    <property type="project" value="UniProtKB-UniRule"/>
</dbReference>
<dbReference type="AlphaFoldDB" id="A0A1W5LD22"/>
<dbReference type="Pfam" id="PF02823">
    <property type="entry name" value="ATP-synt_DE_N"/>
    <property type="match status" value="1"/>
</dbReference>
<dbReference type="InterPro" id="IPR001469">
    <property type="entry name" value="ATP_synth_F1_dsu/esu"/>
</dbReference>
<evidence type="ECO:0000259" key="11">
    <source>
        <dbReference type="Pfam" id="PF02823"/>
    </source>
</evidence>
<evidence type="ECO:0000256" key="8">
    <source>
        <dbReference type="ARBA" id="ARBA00023310"/>
    </source>
</evidence>
<dbReference type="HAMAP" id="MF_00530">
    <property type="entry name" value="ATP_synth_epsil_bac"/>
    <property type="match status" value="1"/>
</dbReference>
<proteinExistence type="inferred from homology"/>
<keyword evidence="5 9" id="KW-0406">Ion transport</keyword>
<keyword evidence="4 9" id="KW-0813">Transport</keyword>
<dbReference type="InterPro" id="IPR020546">
    <property type="entry name" value="ATP_synth_F1_dsu/esu_N"/>
</dbReference>
<feature type="domain" description="ATP synthase F1 complex delta/epsilon subunit N-terminal" evidence="11">
    <location>
        <begin position="3"/>
        <end position="82"/>
    </location>
</feature>
<dbReference type="GO" id="GO:0005886">
    <property type="term" value="C:plasma membrane"/>
    <property type="evidence" value="ECO:0007669"/>
    <property type="project" value="UniProtKB-SubCell"/>
</dbReference>
<dbReference type="RefSeq" id="WP_206843556.1">
    <property type="nucleotide sequence ID" value="NZ_CP065956.1"/>
</dbReference>
<evidence type="ECO:0000313" key="12">
    <source>
        <dbReference type="EMBL" id="ANC58264.1"/>
    </source>
</evidence>